<evidence type="ECO:0000313" key="1">
    <source>
        <dbReference type="EMBL" id="PNX56477.1"/>
    </source>
</evidence>
<dbReference type="EMBL" id="ASHM01119688">
    <property type="protein sequence ID" value="PNX56477.1"/>
    <property type="molecule type" value="Genomic_DNA"/>
</dbReference>
<protein>
    <submittedName>
        <fullName evidence="1">Uncharacterized protein</fullName>
    </submittedName>
</protein>
<organism evidence="1 2">
    <name type="scientific">Trifolium pratense</name>
    <name type="common">Red clover</name>
    <dbReference type="NCBI Taxonomy" id="57577"/>
    <lineage>
        <taxon>Eukaryota</taxon>
        <taxon>Viridiplantae</taxon>
        <taxon>Streptophyta</taxon>
        <taxon>Embryophyta</taxon>
        <taxon>Tracheophyta</taxon>
        <taxon>Spermatophyta</taxon>
        <taxon>Magnoliopsida</taxon>
        <taxon>eudicotyledons</taxon>
        <taxon>Gunneridae</taxon>
        <taxon>Pentapetalae</taxon>
        <taxon>rosids</taxon>
        <taxon>fabids</taxon>
        <taxon>Fabales</taxon>
        <taxon>Fabaceae</taxon>
        <taxon>Papilionoideae</taxon>
        <taxon>50 kb inversion clade</taxon>
        <taxon>NPAAA clade</taxon>
        <taxon>Hologalegina</taxon>
        <taxon>IRL clade</taxon>
        <taxon>Trifolieae</taxon>
        <taxon>Trifolium</taxon>
    </lineage>
</organism>
<comment type="caution">
    <text evidence="1">The sequence shown here is derived from an EMBL/GenBank/DDBJ whole genome shotgun (WGS) entry which is preliminary data.</text>
</comment>
<sequence length="56" mass="6272">MEVTARSDDRTVVKEVPAAVVWRERERDGAGVVLDCFGETLNVCLLMSQFQNITES</sequence>
<gene>
    <name evidence="1" type="ORF">L195_g058225</name>
</gene>
<feature type="non-terminal residue" evidence="1">
    <location>
        <position position="56"/>
    </location>
</feature>
<reference evidence="1 2" key="2">
    <citation type="journal article" date="2017" name="Front. Plant Sci.">
        <title>Gene Classification and Mining of Molecular Markers Useful in Red Clover (Trifolium pratense) Breeding.</title>
        <authorList>
            <person name="Istvanek J."/>
            <person name="Dluhosova J."/>
            <person name="Dluhos P."/>
            <person name="Patkova L."/>
            <person name="Nedelnik J."/>
            <person name="Repkova J."/>
        </authorList>
    </citation>
    <scope>NUCLEOTIDE SEQUENCE [LARGE SCALE GENOMIC DNA]</scope>
    <source>
        <strain evidence="2">cv. Tatra</strain>
        <tissue evidence="1">Young leaves</tissue>
    </source>
</reference>
<dbReference type="Proteomes" id="UP000236291">
    <property type="component" value="Unassembled WGS sequence"/>
</dbReference>
<proteinExistence type="predicted"/>
<name>A0A2K3JR16_TRIPR</name>
<evidence type="ECO:0000313" key="2">
    <source>
        <dbReference type="Proteomes" id="UP000236291"/>
    </source>
</evidence>
<dbReference type="AlphaFoldDB" id="A0A2K3JR16"/>
<reference evidence="1 2" key="1">
    <citation type="journal article" date="2014" name="Am. J. Bot.">
        <title>Genome assembly and annotation for red clover (Trifolium pratense; Fabaceae).</title>
        <authorList>
            <person name="Istvanek J."/>
            <person name="Jaros M."/>
            <person name="Krenek A."/>
            <person name="Repkova J."/>
        </authorList>
    </citation>
    <scope>NUCLEOTIDE SEQUENCE [LARGE SCALE GENOMIC DNA]</scope>
    <source>
        <strain evidence="2">cv. Tatra</strain>
        <tissue evidence="1">Young leaves</tissue>
    </source>
</reference>
<accession>A0A2K3JR16</accession>